<keyword evidence="2" id="KW-1185">Reference proteome</keyword>
<dbReference type="Proteomes" id="UP001150904">
    <property type="component" value="Unassembled WGS sequence"/>
</dbReference>
<dbReference type="EMBL" id="JAPQKR010000004">
    <property type="protein sequence ID" value="KAJ5218066.1"/>
    <property type="molecule type" value="Genomic_DNA"/>
</dbReference>
<dbReference type="AlphaFoldDB" id="A0A9W9NDW2"/>
<protein>
    <submittedName>
        <fullName evidence="1">Uncharacterized protein</fullName>
    </submittedName>
</protein>
<sequence>MSTLEEALATRNRLSEYHVYHEGEEHIRITPYLNLKKELGYNKKKDEDRANDYARVHQRSDESNSYFIHRPVLLFHDTPRTLRRGSQKNGDPLCIIHSSAFWREWSIQFVPNLSDIVDPRGVVGWEYRTKPDNSTSNDERALKGHKVRSWRVWGETGKRYHQMVNTRRNRWEEEDFQPARADEVVRLKWSSPFINPRRYHFCYAGITFFWVGTRDLHEDEKWSRRLLPLHHLKLVAEIPGKPRLFLAQFTSDFSSKKFGKLWIFDSSVSKLLETVDSFQGTDGSEFELGVKSRTVFADIRETRVYELIMATAMCMVVGEWQKRMTLWFILMLISVSGKGMNMTGAGGGGC</sequence>
<reference evidence="1" key="2">
    <citation type="journal article" date="2023" name="IMA Fungus">
        <title>Comparative genomic study of the Penicillium genus elucidates a diverse pangenome and 15 lateral gene transfer events.</title>
        <authorList>
            <person name="Petersen C."/>
            <person name="Sorensen T."/>
            <person name="Nielsen M.R."/>
            <person name="Sondergaard T.E."/>
            <person name="Sorensen J.L."/>
            <person name="Fitzpatrick D.A."/>
            <person name="Frisvad J.C."/>
            <person name="Nielsen K.L."/>
        </authorList>
    </citation>
    <scope>NUCLEOTIDE SEQUENCE</scope>
    <source>
        <strain evidence="1">IBT 15544</strain>
    </source>
</reference>
<comment type="caution">
    <text evidence="1">The sequence shown here is derived from an EMBL/GenBank/DDBJ whole genome shotgun (WGS) entry which is preliminary data.</text>
</comment>
<organism evidence="1 2">
    <name type="scientific">Penicillium cinerascens</name>
    <dbReference type="NCBI Taxonomy" id="70096"/>
    <lineage>
        <taxon>Eukaryota</taxon>
        <taxon>Fungi</taxon>
        <taxon>Dikarya</taxon>
        <taxon>Ascomycota</taxon>
        <taxon>Pezizomycotina</taxon>
        <taxon>Eurotiomycetes</taxon>
        <taxon>Eurotiomycetidae</taxon>
        <taxon>Eurotiales</taxon>
        <taxon>Aspergillaceae</taxon>
        <taxon>Penicillium</taxon>
    </lineage>
</organism>
<proteinExistence type="predicted"/>
<dbReference type="OrthoDB" id="3924768at2759"/>
<dbReference type="GeneID" id="83174528"/>
<reference evidence="1" key="1">
    <citation type="submission" date="2022-12" db="EMBL/GenBank/DDBJ databases">
        <authorList>
            <person name="Petersen C."/>
        </authorList>
    </citation>
    <scope>NUCLEOTIDE SEQUENCE</scope>
    <source>
        <strain evidence="1">IBT 15544</strain>
    </source>
</reference>
<evidence type="ECO:0000313" key="1">
    <source>
        <dbReference type="EMBL" id="KAJ5218066.1"/>
    </source>
</evidence>
<gene>
    <name evidence="1" type="ORF">N7498_000165</name>
</gene>
<evidence type="ECO:0000313" key="2">
    <source>
        <dbReference type="Proteomes" id="UP001150904"/>
    </source>
</evidence>
<accession>A0A9W9NDW2</accession>
<name>A0A9W9NDW2_9EURO</name>
<dbReference type="RefSeq" id="XP_058312639.1">
    <property type="nucleotide sequence ID" value="XM_058447228.1"/>
</dbReference>